<sequence length="685" mass="73922">MNMNPLSISSVKVASADSQPLTLREGQMIHGKVQQLFPGQMAQVQVGNQQLYAKLEVPMQAGDTYYFKVNGTEPEIQLQVIAGPMRGSEGLTGQLAQLTESLNLPKTAEMKELLAAVIKQKFPMTKENLLDAANLLKNVPDGMKEQALATLGKMANMRLPFTPAVFQSLMQAQTGTITQSLTSLQSALQTEQNLAPAIREQILNALQALANPASQSVGKELLGQTITQLLNPQTSKGDRFAALQLLKTAGILPAQTSLANLPQAVAQLMTQSSDAKAPAPQQPQIATNQAAGSLVASGKVNGSVRVQVDGTAPSTSSSAATQTDQRVNMDSQAATLKAVQALLSKLSQTPAAEQQTAKTIIQNLAQQINTNPILPESAKVALQTVINQISQQPVMNDSVKAAFIEQFSQTFLQQVSGLSSVNSVAPRDVQQALMALVSIPPDQADETLRMLIQNAERSGNTQLKQLVQTAEMQVSQAMNGPVMKEAIQSVLSTLGFNYEALLNGKEPNLANLANTLKPQLLTLLQDPSLSPPLREAAETMVLRMNGTIIQTAETSVQQQLIMQVPLELFGKKIDATLQWNGRMKENGQIDPAFARILFYLELEALSTTLVDMHVQNKVVNLTIFNEQESLRTTGLTFQTMLKDGLEQVGYKLSGVSFKPFTETPQSVKKPVGSLYTDEGGVDYRI</sequence>
<dbReference type="EMBL" id="FUYJ01000004">
    <property type="protein sequence ID" value="SKB00073.1"/>
    <property type="molecule type" value="Genomic_DNA"/>
</dbReference>
<dbReference type="RefSeq" id="WP_078817763.1">
    <property type="nucleotide sequence ID" value="NZ_FUYJ01000004.1"/>
</dbReference>
<dbReference type="Proteomes" id="UP000190042">
    <property type="component" value="Unassembled WGS sequence"/>
</dbReference>
<gene>
    <name evidence="2" type="ORF">SAMN04244570_2412</name>
</gene>
<evidence type="ECO:0000256" key="1">
    <source>
        <dbReference type="SAM" id="MobiDB-lite"/>
    </source>
</evidence>
<evidence type="ECO:0008006" key="4">
    <source>
        <dbReference type="Google" id="ProtNLM"/>
    </source>
</evidence>
<accession>A0A1T4YEE5</accession>
<organism evidence="2 3">
    <name type="scientific">Sporosarcina newyorkensis</name>
    <dbReference type="NCBI Taxonomy" id="759851"/>
    <lineage>
        <taxon>Bacteria</taxon>
        <taxon>Bacillati</taxon>
        <taxon>Bacillota</taxon>
        <taxon>Bacilli</taxon>
        <taxon>Bacillales</taxon>
        <taxon>Caryophanaceae</taxon>
        <taxon>Sporosarcina</taxon>
    </lineage>
</organism>
<evidence type="ECO:0000313" key="2">
    <source>
        <dbReference type="EMBL" id="SKB00073.1"/>
    </source>
</evidence>
<name>A0A1T4YEE5_9BACL</name>
<protein>
    <recommendedName>
        <fullName evidence="4">Hook-length control protein FliK</fullName>
    </recommendedName>
</protein>
<dbReference type="SUPFAM" id="SSF48371">
    <property type="entry name" value="ARM repeat"/>
    <property type="match status" value="1"/>
</dbReference>
<feature type="region of interest" description="Disordered" evidence="1">
    <location>
        <begin position="308"/>
        <end position="327"/>
    </location>
</feature>
<dbReference type="InterPro" id="IPR016024">
    <property type="entry name" value="ARM-type_fold"/>
</dbReference>
<feature type="compositionally biased region" description="Low complexity" evidence="1">
    <location>
        <begin position="311"/>
        <end position="323"/>
    </location>
</feature>
<proteinExistence type="predicted"/>
<keyword evidence="3" id="KW-1185">Reference proteome</keyword>
<reference evidence="3" key="1">
    <citation type="submission" date="2017-02" db="EMBL/GenBank/DDBJ databases">
        <authorList>
            <person name="Varghese N."/>
            <person name="Submissions S."/>
        </authorList>
    </citation>
    <scope>NUCLEOTIDE SEQUENCE [LARGE SCALE GENOMIC DNA]</scope>
    <source>
        <strain evidence="3">DSM 23966</strain>
    </source>
</reference>
<dbReference type="AlphaFoldDB" id="A0A1T4YEE5"/>
<evidence type="ECO:0000313" key="3">
    <source>
        <dbReference type="Proteomes" id="UP000190042"/>
    </source>
</evidence>